<dbReference type="GO" id="GO:0019698">
    <property type="term" value="P:D-galacturonate catabolic process"/>
    <property type="evidence" value="ECO:0007669"/>
    <property type="project" value="TreeGrafter"/>
</dbReference>
<dbReference type="HAMAP" id="MF_00675">
    <property type="entry name" value="UxaC"/>
    <property type="match status" value="1"/>
</dbReference>
<dbReference type="GO" id="GO:0008880">
    <property type="term" value="F:glucuronate isomerase activity"/>
    <property type="evidence" value="ECO:0007669"/>
    <property type="project" value="UniProtKB-UniRule"/>
</dbReference>
<dbReference type="Proteomes" id="UP000195781">
    <property type="component" value="Unassembled WGS sequence"/>
</dbReference>
<dbReference type="Gene3D" id="1.10.2020.10">
    <property type="entry name" value="uronate isomerase, domain 2, chain A"/>
    <property type="match status" value="1"/>
</dbReference>
<evidence type="ECO:0000313" key="9">
    <source>
        <dbReference type="Proteomes" id="UP000195781"/>
    </source>
</evidence>
<comment type="catalytic activity">
    <reaction evidence="1 7">
        <text>D-glucuronate = D-fructuronate</text>
        <dbReference type="Rhea" id="RHEA:13049"/>
        <dbReference type="ChEBI" id="CHEBI:58720"/>
        <dbReference type="ChEBI" id="CHEBI:59863"/>
        <dbReference type="EC" id="5.3.1.12"/>
    </reaction>
</comment>
<dbReference type="Gene3D" id="3.20.20.140">
    <property type="entry name" value="Metal-dependent hydrolases"/>
    <property type="match status" value="1"/>
</dbReference>
<evidence type="ECO:0000256" key="2">
    <source>
        <dbReference type="ARBA" id="ARBA00004892"/>
    </source>
</evidence>
<accession>A0A1Y3Y366</accession>
<evidence type="ECO:0000256" key="3">
    <source>
        <dbReference type="ARBA" id="ARBA00008397"/>
    </source>
</evidence>
<dbReference type="EC" id="5.3.1.12" evidence="4 7"/>
<organism evidence="8 9">
    <name type="scientific">[Collinsella] massiliensis</name>
    <dbReference type="NCBI Taxonomy" id="1232426"/>
    <lineage>
        <taxon>Bacteria</taxon>
        <taxon>Bacillati</taxon>
        <taxon>Actinomycetota</taxon>
        <taxon>Coriobacteriia</taxon>
        <taxon>Coriobacteriales</taxon>
        <taxon>Coriobacteriaceae</taxon>
        <taxon>Enorma</taxon>
    </lineage>
</organism>
<name>A0A1Y3Y366_9ACTN</name>
<comment type="similarity">
    <text evidence="3 7">Belongs to the metallo-dependent hydrolases superfamily. Uronate isomerase family.</text>
</comment>
<evidence type="ECO:0000256" key="7">
    <source>
        <dbReference type="HAMAP-Rule" id="MF_00675"/>
    </source>
</evidence>
<keyword evidence="6 7" id="KW-0413">Isomerase</keyword>
<dbReference type="UniPathway" id="UPA00246"/>
<dbReference type="AlphaFoldDB" id="A0A1Y3Y366"/>
<gene>
    <name evidence="7" type="primary">uxaC</name>
    <name evidence="8" type="ORF">B5G02_00805</name>
</gene>
<dbReference type="PANTHER" id="PTHR30068:SF4">
    <property type="entry name" value="URONATE ISOMERASE"/>
    <property type="match status" value="1"/>
</dbReference>
<dbReference type="GO" id="GO:0042840">
    <property type="term" value="P:D-glucuronate catabolic process"/>
    <property type="evidence" value="ECO:0007669"/>
    <property type="project" value="TreeGrafter"/>
</dbReference>
<reference evidence="9" key="1">
    <citation type="submission" date="2017-04" db="EMBL/GenBank/DDBJ databases">
        <title>Function of individual gut microbiota members based on whole genome sequencing of pure cultures obtained from chicken caecum.</title>
        <authorList>
            <person name="Medvecky M."/>
            <person name="Cejkova D."/>
            <person name="Polansky O."/>
            <person name="Karasova D."/>
            <person name="Kubasova T."/>
            <person name="Cizek A."/>
            <person name="Rychlik I."/>
        </authorList>
    </citation>
    <scope>NUCLEOTIDE SEQUENCE [LARGE SCALE GENOMIC DNA]</scope>
    <source>
        <strain evidence="9">An5</strain>
    </source>
</reference>
<dbReference type="RefSeq" id="WP_094334801.1">
    <property type="nucleotide sequence ID" value="NZ_NFIE01000001.1"/>
</dbReference>
<evidence type="ECO:0000256" key="1">
    <source>
        <dbReference type="ARBA" id="ARBA00001165"/>
    </source>
</evidence>
<evidence type="ECO:0000256" key="6">
    <source>
        <dbReference type="ARBA" id="ARBA00023235"/>
    </source>
</evidence>
<dbReference type="Pfam" id="PF02614">
    <property type="entry name" value="UxaC"/>
    <property type="match status" value="1"/>
</dbReference>
<evidence type="ECO:0000256" key="4">
    <source>
        <dbReference type="ARBA" id="ARBA00012546"/>
    </source>
</evidence>
<proteinExistence type="inferred from homology"/>
<dbReference type="OrthoDB" id="9766564at2"/>
<dbReference type="SUPFAM" id="SSF51556">
    <property type="entry name" value="Metallo-dependent hydrolases"/>
    <property type="match status" value="1"/>
</dbReference>
<comment type="catalytic activity">
    <reaction evidence="7">
        <text>aldehydo-D-galacturonate = keto-D-tagaturonate</text>
        <dbReference type="Rhea" id="RHEA:27702"/>
        <dbReference type="ChEBI" id="CHEBI:12952"/>
        <dbReference type="ChEBI" id="CHEBI:17886"/>
    </reaction>
</comment>
<sequence>MLLNDDFLLTTDWAKKLYHDHAEHMPIIDYHCHLSPKEIWENERFGNLAEIWICKDGAGDHYKWRLMRAAGVPEELISGDGDDYEKFLAFVKTVEQAPGNPIFEWSHLELRRFFGIEDVICEKNAQSIWERANERIASDDFRPRQIIKNAGVKALCTTDDPADDLAYHKQLAEVEDLGFKVLPTYRPDGLMGIDRPDFAAYCDRIGEAAGVDAHSFAGLVEAAAQRVDYFHSVGGRLADHGTDVVRFVPATPEELEDIVARRLAGEVLPEVDVCKYQTALCLELMRLYAEHNWVFQFHVNALRNANTRGFEALGRDKGFDSAGDQPGLASEMARYLDAAEREDALPRTILYSLNENDWLGLSTLMQSFQGGCKQKLQLGCAWWVNDQFDGMKRQLTMMAEQSLIANFTGMLTDSRSFLSYPRHEYFRRVLCHTIGEWVEQGRVPEDEAYLGKIVEDICYNNAHDYFGFFE</sequence>
<dbReference type="EMBL" id="NFIE01000001">
    <property type="protein sequence ID" value="OUN89927.1"/>
    <property type="molecule type" value="Genomic_DNA"/>
</dbReference>
<keyword evidence="9" id="KW-1185">Reference proteome</keyword>
<dbReference type="PANTHER" id="PTHR30068">
    <property type="entry name" value="URONATE ISOMERASE"/>
    <property type="match status" value="1"/>
</dbReference>
<evidence type="ECO:0000256" key="5">
    <source>
        <dbReference type="ARBA" id="ARBA00020555"/>
    </source>
</evidence>
<dbReference type="NCBIfam" id="NF002794">
    <property type="entry name" value="PRK02925.1"/>
    <property type="match status" value="1"/>
</dbReference>
<protein>
    <recommendedName>
        <fullName evidence="5 7">Uronate isomerase</fullName>
        <ecNumber evidence="4 7">5.3.1.12</ecNumber>
    </recommendedName>
    <alternativeName>
        <fullName evidence="7">Glucuronate isomerase</fullName>
    </alternativeName>
    <alternativeName>
        <fullName evidence="7">Uronic isomerase</fullName>
    </alternativeName>
</protein>
<comment type="pathway">
    <text evidence="2 7">Carbohydrate metabolism; pentose and glucuronate interconversion.</text>
</comment>
<comment type="caution">
    <text evidence="8">The sequence shown here is derived from an EMBL/GenBank/DDBJ whole genome shotgun (WGS) entry which is preliminary data.</text>
</comment>
<dbReference type="InterPro" id="IPR003766">
    <property type="entry name" value="Uronate_isomerase"/>
</dbReference>
<evidence type="ECO:0000313" key="8">
    <source>
        <dbReference type="EMBL" id="OUN89927.1"/>
    </source>
</evidence>
<dbReference type="InterPro" id="IPR032466">
    <property type="entry name" value="Metal_Hydrolase"/>
</dbReference>